<dbReference type="AlphaFoldDB" id="A0A0T9M0Y1"/>
<gene>
    <name evidence="2" type="primary">silE_2</name>
    <name evidence="2" type="ORF">ERS008530_01270</name>
</gene>
<dbReference type="RefSeq" id="WP_050073097.1">
    <property type="nucleotide sequence ID" value="NZ_CPZJ01000004.1"/>
</dbReference>
<accession>A0A0T9M0Y1</accession>
<evidence type="ECO:0000313" key="2">
    <source>
        <dbReference type="EMBL" id="CNF46944.1"/>
    </source>
</evidence>
<proteinExistence type="predicted"/>
<reference evidence="2 3" key="1">
    <citation type="submission" date="2015-03" db="EMBL/GenBank/DDBJ databases">
        <authorList>
            <person name="Murphy D."/>
        </authorList>
    </citation>
    <scope>NUCLEOTIDE SEQUENCE [LARGE SCALE GENOMIC DNA]</scope>
    <source>
        <strain evidence="2 3">BR165/97</strain>
    </source>
</reference>
<evidence type="ECO:0000256" key="1">
    <source>
        <dbReference type="SAM" id="SignalP"/>
    </source>
</evidence>
<dbReference type="OrthoDB" id="6543364at2"/>
<sequence length="146" mass="16025">MNRIILITVLSTLSIGTSFANTSEQALNAHKFVNNASAVSHVNASVHKEDSVSVNKSRAKSFSEMNEHERAIVAHSFMNNSNSYAHQKIIESHKKMLAQEENKPDPVSYSDLNAADRAALVHEQVNNAAAPAHQMQAEKIRAAYAE</sequence>
<evidence type="ECO:0000313" key="3">
    <source>
        <dbReference type="Proteomes" id="UP000038750"/>
    </source>
</evidence>
<name>A0A0T9M0Y1_YERIN</name>
<feature type="signal peptide" evidence="1">
    <location>
        <begin position="1"/>
        <end position="20"/>
    </location>
</feature>
<dbReference type="Proteomes" id="UP000038750">
    <property type="component" value="Unassembled WGS sequence"/>
</dbReference>
<protein>
    <submittedName>
        <fullName evidence="2">Silver-binding protein silE</fullName>
    </submittedName>
</protein>
<keyword evidence="1" id="KW-0732">Signal</keyword>
<feature type="chain" id="PRO_5006692942" evidence="1">
    <location>
        <begin position="21"/>
        <end position="146"/>
    </location>
</feature>
<dbReference type="EMBL" id="CPZJ01000004">
    <property type="protein sequence ID" value="CNF46944.1"/>
    <property type="molecule type" value="Genomic_DNA"/>
</dbReference>
<organism evidence="2 3">
    <name type="scientific">Yersinia intermedia</name>
    <dbReference type="NCBI Taxonomy" id="631"/>
    <lineage>
        <taxon>Bacteria</taxon>
        <taxon>Pseudomonadati</taxon>
        <taxon>Pseudomonadota</taxon>
        <taxon>Gammaproteobacteria</taxon>
        <taxon>Enterobacterales</taxon>
        <taxon>Yersiniaceae</taxon>
        <taxon>Yersinia</taxon>
    </lineage>
</organism>